<dbReference type="STRING" id="109895.A0A507DVK7"/>
<dbReference type="Proteomes" id="UP000318582">
    <property type="component" value="Unassembled WGS sequence"/>
</dbReference>
<dbReference type="InterPro" id="IPR016130">
    <property type="entry name" value="Tyr_Pase_AS"/>
</dbReference>
<keyword evidence="4" id="KW-1185">Reference proteome</keyword>
<dbReference type="GO" id="GO:0004721">
    <property type="term" value="F:phosphoprotein phosphatase activity"/>
    <property type="evidence" value="ECO:0007669"/>
    <property type="project" value="InterPro"/>
</dbReference>
<name>A0A507DVK7_9FUNG</name>
<dbReference type="AlphaFoldDB" id="A0A507DVK7"/>
<evidence type="ECO:0000313" key="3">
    <source>
        <dbReference type="EMBL" id="TPX55799.1"/>
    </source>
</evidence>
<feature type="compositionally biased region" description="Polar residues" evidence="1">
    <location>
        <begin position="1"/>
        <end position="18"/>
    </location>
</feature>
<sequence>MTDSTADSPIADSSQASVVKTPAVTTAADETAAPPPAQESSTAPQVSEPPVSGATTEVHELKHEIAKGEAEIILSEADRPVPEVLQNIVNFRDVGKNYNLDIGETIFKTGNLFRSGRLDDATTDDLKLLTDMFHIKTVIDLRSETEGRMGEDLVNTFPASVINETKLAEMVLYLPAPGSKREESQPEYDSDAESDIDDEPPSAVDAEAPAPLATKEEAANAKPRVTYYINFAGRSFRRHSVWKPLSFKSKLKVIGLMASHQKPRVIELVGAEVINPAGLKGLNEAFIKYCGPEITHALRLMSVPSHYPLLVHCTQGKDRTGLVIALALHCAGASMELIVRDYARTQRGLERQRDIMVEEMRKTGLDPVFSDAPPEVIRHAFEFLDKEYGGPSKYLILHGFDERHQRRLGACLKVVLQQPSL</sequence>
<proteinExistence type="predicted"/>
<feature type="compositionally biased region" description="Low complexity" evidence="1">
    <location>
        <begin position="21"/>
        <end position="32"/>
    </location>
</feature>
<protein>
    <recommendedName>
        <fullName evidence="2">Tyrosine specific protein phosphatases domain-containing protein</fullName>
    </recommendedName>
</protein>
<dbReference type="PROSITE" id="PS50056">
    <property type="entry name" value="TYR_PHOSPHATASE_2"/>
    <property type="match status" value="1"/>
</dbReference>
<dbReference type="PANTHER" id="PTHR31126:SF1">
    <property type="entry name" value="TYROSINE SPECIFIC PROTEIN PHOSPHATASES DOMAIN-CONTAINING PROTEIN"/>
    <property type="match status" value="1"/>
</dbReference>
<dbReference type="EMBL" id="QEAQ01000095">
    <property type="protein sequence ID" value="TPX55799.1"/>
    <property type="molecule type" value="Genomic_DNA"/>
</dbReference>
<feature type="compositionally biased region" description="Acidic residues" evidence="1">
    <location>
        <begin position="185"/>
        <end position="200"/>
    </location>
</feature>
<dbReference type="SUPFAM" id="SSF52799">
    <property type="entry name" value="(Phosphotyrosine protein) phosphatases II"/>
    <property type="match status" value="2"/>
</dbReference>
<gene>
    <name evidence="3" type="ORF">PhCBS80983_g05008</name>
</gene>
<feature type="domain" description="Tyrosine specific protein phosphatases" evidence="2">
    <location>
        <begin position="308"/>
        <end position="364"/>
    </location>
</feature>
<evidence type="ECO:0000313" key="4">
    <source>
        <dbReference type="Proteomes" id="UP000318582"/>
    </source>
</evidence>
<evidence type="ECO:0000256" key="1">
    <source>
        <dbReference type="SAM" id="MobiDB-lite"/>
    </source>
</evidence>
<dbReference type="Gene3D" id="3.90.190.10">
    <property type="entry name" value="Protein tyrosine phosphatase superfamily"/>
    <property type="match status" value="1"/>
</dbReference>
<dbReference type="InterPro" id="IPR026893">
    <property type="entry name" value="Tyr/Ser_Pase_IphP-type"/>
</dbReference>
<accession>A0A507DVK7</accession>
<dbReference type="InterPro" id="IPR000387">
    <property type="entry name" value="Tyr_Pase_dom"/>
</dbReference>
<comment type="caution">
    <text evidence="3">The sequence shown here is derived from an EMBL/GenBank/DDBJ whole genome shotgun (WGS) entry which is preliminary data.</text>
</comment>
<dbReference type="PROSITE" id="PS00383">
    <property type="entry name" value="TYR_PHOSPHATASE_1"/>
    <property type="match status" value="1"/>
</dbReference>
<feature type="region of interest" description="Disordered" evidence="1">
    <location>
        <begin position="178"/>
        <end position="216"/>
    </location>
</feature>
<dbReference type="PANTHER" id="PTHR31126">
    <property type="entry name" value="TYROSINE-PROTEIN PHOSPHATASE"/>
    <property type="match status" value="1"/>
</dbReference>
<reference evidence="3 4" key="1">
    <citation type="journal article" date="2019" name="Sci. Rep.">
        <title>Comparative genomics of chytrid fungi reveal insights into the obligate biotrophic and pathogenic lifestyle of Synchytrium endobioticum.</title>
        <authorList>
            <person name="van de Vossenberg B.T.L.H."/>
            <person name="Warris S."/>
            <person name="Nguyen H.D.T."/>
            <person name="van Gent-Pelzer M.P.E."/>
            <person name="Joly D.L."/>
            <person name="van de Geest H.C."/>
            <person name="Bonants P.J.M."/>
            <person name="Smith D.S."/>
            <person name="Levesque C.A."/>
            <person name="van der Lee T.A.J."/>
        </authorList>
    </citation>
    <scope>NUCLEOTIDE SEQUENCE [LARGE SCALE GENOMIC DNA]</scope>
    <source>
        <strain evidence="3 4">CBS 809.83</strain>
    </source>
</reference>
<evidence type="ECO:0000259" key="2">
    <source>
        <dbReference type="PROSITE" id="PS50056"/>
    </source>
</evidence>
<organism evidence="3 4">
    <name type="scientific">Powellomyces hirtus</name>
    <dbReference type="NCBI Taxonomy" id="109895"/>
    <lineage>
        <taxon>Eukaryota</taxon>
        <taxon>Fungi</taxon>
        <taxon>Fungi incertae sedis</taxon>
        <taxon>Chytridiomycota</taxon>
        <taxon>Chytridiomycota incertae sedis</taxon>
        <taxon>Chytridiomycetes</taxon>
        <taxon>Spizellomycetales</taxon>
        <taxon>Powellomycetaceae</taxon>
        <taxon>Powellomyces</taxon>
    </lineage>
</organism>
<dbReference type="Pfam" id="PF13350">
    <property type="entry name" value="Y_phosphatase3"/>
    <property type="match status" value="1"/>
</dbReference>
<dbReference type="InterPro" id="IPR029021">
    <property type="entry name" value="Prot-tyrosine_phosphatase-like"/>
</dbReference>
<feature type="region of interest" description="Disordered" evidence="1">
    <location>
        <begin position="1"/>
        <end position="55"/>
    </location>
</feature>